<dbReference type="EMBL" id="JADIKC010000001">
    <property type="protein sequence ID" value="MBM7120002.1"/>
    <property type="molecule type" value="Genomic_DNA"/>
</dbReference>
<comment type="caution">
    <text evidence="2">The sequence shown here is derived from an EMBL/GenBank/DDBJ whole genome shotgun (WGS) entry which is preliminary data.</text>
</comment>
<evidence type="ECO:0000313" key="2">
    <source>
        <dbReference type="EMBL" id="MBM7120002.1"/>
    </source>
</evidence>
<name>A0ABS2JLT7_9GAMM</name>
<protein>
    <submittedName>
        <fullName evidence="2">Uncharacterized protein</fullName>
    </submittedName>
</protein>
<dbReference type="Proteomes" id="UP001430065">
    <property type="component" value="Unassembled WGS sequence"/>
</dbReference>
<feature type="chain" id="PRO_5045251200" evidence="1">
    <location>
        <begin position="27"/>
        <end position="201"/>
    </location>
</feature>
<accession>A0ABS2JLT7</accession>
<dbReference type="PROSITE" id="PS51257">
    <property type="entry name" value="PROKAR_LIPOPROTEIN"/>
    <property type="match status" value="1"/>
</dbReference>
<reference evidence="2 3" key="1">
    <citation type="submission" date="2020-10" db="EMBL/GenBank/DDBJ databases">
        <title>Phylogeny of dyella-like bacteria.</title>
        <authorList>
            <person name="Fu J."/>
        </authorList>
    </citation>
    <scope>NUCLEOTIDE SEQUENCE [LARGE SCALE GENOMIC DNA]</scope>
    <source>
        <strain evidence="2 3">THG-B117</strain>
    </source>
</reference>
<sequence>MKAVAYIVGFGALFVACGSCVVGAQAQDGATTVTAAAVAAHAPAPAEALASVVTGIPTSDNGLPGWAAVSEDTLDEQRGGFDLGNGLVASFGIDRAVYVNGNLVTSTSFNIPDVAHMTTAQAQAMQTALNTVQVTQIGPNNTFDPSALASKMGGTVIQNTLNNQNIQNITTINASTNSLNAFREGSLQEALQQAQLQSLGH</sequence>
<evidence type="ECO:0000313" key="3">
    <source>
        <dbReference type="Proteomes" id="UP001430065"/>
    </source>
</evidence>
<keyword evidence="3" id="KW-1185">Reference proteome</keyword>
<evidence type="ECO:0000256" key="1">
    <source>
        <dbReference type="SAM" id="SignalP"/>
    </source>
</evidence>
<keyword evidence="1" id="KW-0732">Signal</keyword>
<organism evidence="2 3">
    <name type="scientific">Dyella kyungheensis</name>
    <dbReference type="NCBI Taxonomy" id="1242174"/>
    <lineage>
        <taxon>Bacteria</taxon>
        <taxon>Pseudomonadati</taxon>
        <taxon>Pseudomonadota</taxon>
        <taxon>Gammaproteobacteria</taxon>
        <taxon>Lysobacterales</taxon>
        <taxon>Rhodanobacteraceae</taxon>
        <taxon>Dyella</taxon>
    </lineage>
</organism>
<gene>
    <name evidence="2" type="ORF">ISP20_02410</name>
</gene>
<proteinExistence type="predicted"/>
<dbReference type="RefSeq" id="WP_204634458.1">
    <property type="nucleotide sequence ID" value="NZ_CP183983.1"/>
</dbReference>
<feature type="signal peptide" evidence="1">
    <location>
        <begin position="1"/>
        <end position="26"/>
    </location>
</feature>